<proteinExistence type="predicted"/>
<feature type="region of interest" description="Disordered" evidence="4">
    <location>
        <begin position="786"/>
        <end position="806"/>
    </location>
</feature>
<organism evidence="6 7">
    <name type="scientific">Jaculus jaculus</name>
    <name type="common">Lesser Egyptian jerboa</name>
    <dbReference type="NCBI Taxonomy" id="51337"/>
    <lineage>
        <taxon>Eukaryota</taxon>
        <taxon>Metazoa</taxon>
        <taxon>Chordata</taxon>
        <taxon>Craniata</taxon>
        <taxon>Vertebrata</taxon>
        <taxon>Euteleostomi</taxon>
        <taxon>Mammalia</taxon>
        <taxon>Eutheria</taxon>
        <taxon>Euarchontoglires</taxon>
        <taxon>Glires</taxon>
        <taxon>Rodentia</taxon>
        <taxon>Myomorpha</taxon>
        <taxon>Dipodoidea</taxon>
        <taxon>Dipodidae</taxon>
        <taxon>Dipodinae</taxon>
        <taxon>Jaculus</taxon>
    </lineage>
</organism>
<dbReference type="GO" id="GO:0005829">
    <property type="term" value="C:cytosol"/>
    <property type="evidence" value="ECO:0007669"/>
    <property type="project" value="TreeGrafter"/>
</dbReference>
<dbReference type="GeneTree" id="ENSGT00940000153123"/>
<sequence length="2950" mass="328223">MEPEDLPSPGELEEEEDKEEEEEAEVEKQAAEEPRDSEETVNVEEEAGPESDSDFQDEFQELESTDEEEDDEAKAWLQAYPGRAFPLPPPPRHLYAAERPASPEVSGTRGAAGRSRRGVTSRSLPLTVPDGRTESWHCLLQERDSFQTVDISQTRIIARAEVTEVTDFPSLEEDKLTQSGQVKEPNSDLLCSSLLVIQDDFASPALPLLTCLTQDQEFGPDSLFHQSELDFAPLRGIPDKSEDSEWFSRPSEVSEALFQATSEASSDLVNSCFSISQHPLTEGPQGKAESDIITLDGDTEYSSLDENAAMCSERVTESQRQLKSSIIGDSDIETHSCLSIEDLPNLDVSFPKENIVGLHTDNVNQKALTDSHLTKERLKVSNITEPSDQNTGTSTTIFTPYSQRKKSNILYQEGLPDDNKIDQARTVSIVSGPTDQKSDVPILTSASYSQREKPDISYWQHLSGSHLPEEVLKISEYSDPEAQKTRAQRASRPSVHYSQILPGGPLPQETLKTLEDYEPVDQKTVAPTASTASYSQRQRPSVHFSQILPGGPLPQETLKALDDYEPVDQKTVAPTASTASYSQKQRASAYSSQALSDGALPEETLKVSDEPIDHKTGTPEAPSRPSIYYQQALPGGPLPEKALKISYEPIDQKTETQRMSSVSHPQKRPTISSQDALLGGAIPQEPWEVSDNYEVELNTGIPTVSTALYSQRQRPTVYYQPAVPSGLPEEALIVSKDYGPVDQKTATSRTSSASFSQRQRPGVYYPQALSDGPLLEEALKVLGDSEPVDQKTRIPTPSSQNQRPSGILYQEALKVSDEPLDQEPGTPISYSESSSQRQRPGVYLQQPLPHAYVSSSQRQIPNTHYQQAFPGSHLFEESLKASTGTSATSSSSYPSGKESTTFYHQALPSSHLPEESPKVSTSPLSADQKTGTPTISSHSYPFVEKSIIFYQNDFPNSPLTTETLNVEDILKISTVPEPTDTSTGIPVLLSGSYSPREEYNSFCPQELPDRHLTEGVLKVTIIPEPADKKTVLVTALPSSFSHRGKRSISYQNDLTNRHLTEDALKVSSGLGQTDQIAGSPTVSPGAYSHGDKHKLVSEHVQRLIDDLNSPDSYVSSNSMPLNSQVDDADVINKPESSVLGDAGCEEIQDTDHSSKTLKEIRSLLMEAENIALKRCNFPATLVPFRDVNDVPCVQSNKVVCFKEPSTSDVSHDIHQREPITDESPRVDCIQKDIGTQTNLKCQQGIENWEFFSSTTIRSPLPEAGSMARTTLDETFRHYQAAKSVMRSEPEGCCSTIGNKIIIPMMTIIKSDSSSDVSDGCCSWDSNLPETLESVSDVLLNFFPHTPFKTSIADSRDEEGLSESEDGCGSVDSLATHVKHLLQCESSLNHARQILKNAEEEECRVRARAWNMKFNLGHECGYSISELNEDDRRKVEEIKAKLFGHGRATHVSEGLQSPWGIGCKPEAVCSHIIIESHEKGCFRTLNVEQPQLDSHSCAFKSAGLSEVIQGRQSPSSWRAGHNLSKSLDQNNHHFKVGNSLQLQSHSPFQQLTPDDFKVSKDVEMPPFHANTNTDSWLSELAEPTCVPPKGMDFPSTSQTPPPEPMKQFTTSITFSSHRHSKCISDTSVFKVGVTEGSQYTGTSVGIFNSHVTEEQNSPRDLKKKTFSPSSLKRHSHIPGKEVAILVHSRQNSKLPAGFEHSHQEEKLLERSNLKGNHSEHITSTNYSNSKGVQFSDNHTLISMGKPSSTLEVKEKNVIITPDLPSCIFLEQRELFEKSQALYTDHHMRKHHSPPCPDIPSCIFLGQQQLIEQSKAPHLDHEMRESHSFFSQSQENIILDLPSPIFLEERQCRSPDVDDHMTKQHVPLSQGQDCVVEKIEYTTKSHICKGINAETEFSNVVSQSPPNHCTLVTSECTPPSNRKALSCVRITLCPKTPSKLDSGILNERFHSLDPASKTRINSELNSDLQTISSRSLEPASKLLTSKPIAQNTESLDFLGPKSLPDLQVIRSPLPDSKTITKDLKTIPTQDSQIVTSKQTQVNISDLEGYSKPEGTSVSADGSPGQSNIPFSASSGKLSSDAVTQITTESPEKTMFLSEIFINTDDNGHEGVDLSTQKTHKVASSPSVQQVTTGSGPDAQPVLLPYKPSGSSKMYYVPQLQAVPSVPDSKSDTTIESSHSGSNDAIAPNFPAQVLGTRNDDLPATVNIKHKEGIYSKRAVTKGPLSMRKTLSQKDDAVQLESSSSGAVAVQVQDRMTESLPGTKTMTQKEEIHNKKTIPKESECHSEFENTTHSVFRSAKFYFHRPVHPPNDQDFCHESLGRSVFMRHSWKDFFHHHSDTHREHICLSPPYPLVDKTMVDYTRIKSLSIDVNVEDNKMMHTKSQARDPKNKRQINDSKRDQKVTPEVTTQHTVSLNELWSKYQERQKQQKPPDVCDRKELSLVERLDRLAKLLQNPITHSLQASERDNSRGRQNVKGWSYGKQQKSKLQKQCKSLERGHEGDFRKGKVLSHQPGRSNQIKIEQIKFDKYILSKQPNFNYISNTTSDSRPSEESDLLTDSPTYVLSSTTSPVDSDILTQTDKDVTLHERSSSISTIDTARLIHAFGHERLCLSPRRIKLYSSITNQQKRYLEKRCKHNKKSLSIGHPQMTSEHTKRRHIQVANSMISSDCVSSSSSVLSLNSALYNEQNVHMLNKGVQAGNLEIVTGAKKHTRDVGVTFPTPSSSEARLEEDSDMTSWSEEIVEEKMFLANNPGEKKLRKNKNSCEGVSWFVPVGNMKSGSQKENLPKSYGPGVSWFEPVTKTKPWREPLREQNLQGRHMDCQESLGGPGGDDGQGPLKPFVRATLQEALQLHRPDFISRSGERIKRLKLIVKERKLQNMFQCERNALFNAPHPLSRRSMSSCPFPEIYEQLPEVKKKREEEKRKSEYKTYRLRAQLYKTKVTNQLLGRKVPWD</sequence>
<feature type="region of interest" description="Disordered" evidence="4">
    <location>
        <begin position="604"/>
        <end position="633"/>
    </location>
</feature>
<feature type="compositionally biased region" description="Polar residues" evidence="4">
    <location>
        <begin position="918"/>
        <end position="936"/>
    </location>
</feature>
<feature type="region of interest" description="Disordered" evidence="4">
    <location>
        <begin position="2161"/>
        <end position="2183"/>
    </location>
</feature>
<feature type="compositionally biased region" description="Polar residues" evidence="4">
    <location>
        <begin position="793"/>
        <end position="804"/>
    </location>
</feature>
<dbReference type="Pfam" id="PF18727">
    <property type="entry name" value="ALMS_repeat"/>
    <property type="match status" value="12"/>
</dbReference>
<feature type="compositionally biased region" description="Polar residues" evidence="4">
    <location>
        <begin position="1070"/>
        <end position="1082"/>
    </location>
</feature>
<feature type="compositionally biased region" description="Basic and acidic residues" evidence="4">
    <location>
        <begin position="2490"/>
        <end position="2502"/>
    </location>
</feature>
<evidence type="ECO:0000256" key="4">
    <source>
        <dbReference type="SAM" id="MobiDB-lite"/>
    </source>
</evidence>
<feature type="compositionally biased region" description="Acidic residues" evidence="4">
    <location>
        <begin position="39"/>
        <end position="72"/>
    </location>
</feature>
<protein>
    <recommendedName>
        <fullName evidence="5">ALMS motif domain-containing protein</fullName>
    </recommendedName>
</protein>
<feature type="region of interest" description="Disordered" evidence="4">
    <location>
        <begin position="2042"/>
        <end position="2073"/>
    </location>
</feature>
<evidence type="ECO:0000259" key="5">
    <source>
        <dbReference type="Pfam" id="PF15309"/>
    </source>
</evidence>
<accession>A0A8C5KUJ9</accession>
<evidence type="ECO:0000313" key="6">
    <source>
        <dbReference type="Ensembl" id="ENSJJAP00000014054.1"/>
    </source>
</evidence>
<feature type="compositionally biased region" description="Acidic residues" evidence="4">
    <location>
        <begin position="1"/>
        <end position="25"/>
    </location>
</feature>
<feature type="region of interest" description="Disordered" evidence="4">
    <location>
        <begin position="2457"/>
        <end position="2511"/>
    </location>
</feature>
<feature type="region of interest" description="Disordered" evidence="4">
    <location>
        <begin position="880"/>
        <end position="936"/>
    </location>
</feature>
<feature type="compositionally biased region" description="Polar residues" evidence="4">
    <location>
        <begin position="828"/>
        <end position="838"/>
    </location>
</feature>
<feature type="region of interest" description="Disordered" evidence="4">
    <location>
        <begin position="1652"/>
        <end position="1673"/>
    </location>
</feature>
<keyword evidence="2" id="KW-0963">Cytoplasm</keyword>
<feature type="region of interest" description="Disordered" evidence="4">
    <location>
        <begin position="655"/>
        <end position="678"/>
    </location>
</feature>
<feature type="region of interest" description="Disordered" evidence="4">
    <location>
        <begin position="1070"/>
        <end position="1090"/>
    </location>
</feature>
<feature type="compositionally biased region" description="Polar residues" evidence="4">
    <location>
        <begin position="2051"/>
        <end position="2073"/>
    </location>
</feature>
<dbReference type="GO" id="GO:0005814">
    <property type="term" value="C:centriole"/>
    <property type="evidence" value="ECO:0007669"/>
    <property type="project" value="TreeGrafter"/>
</dbReference>
<dbReference type="PANTHER" id="PTHR21553">
    <property type="entry name" value="ALMS1-RELATED"/>
    <property type="match status" value="1"/>
</dbReference>
<feature type="compositionally biased region" description="Low complexity" evidence="4">
    <location>
        <begin position="745"/>
        <end position="760"/>
    </location>
</feature>
<dbReference type="InterPro" id="IPR029299">
    <property type="entry name" value="ALMS_motif"/>
</dbReference>
<feature type="domain" description="ALMS motif" evidence="5">
    <location>
        <begin position="2837"/>
        <end position="2946"/>
    </location>
</feature>
<feature type="region of interest" description="Disordered" evidence="4">
    <location>
        <begin position="2538"/>
        <end position="2557"/>
    </location>
</feature>
<dbReference type="InterPro" id="IPR040972">
    <property type="entry name" value="ALMS_repeat"/>
</dbReference>
<feature type="compositionally biased region" description="Basic residues" evidence="4">
    <location>
        <begin position="1660"/>
        <end position="1673"/>
    </location>
</feature>
<comment type="subcellular location">
    <subcellularLocation>
        <location evidence="1">Cytoplasm</location>
        <location evidence="1">Cytoskeleton</location>
        <location evidence="1">Microtubule organizing center</location>
        <location evidence="1">Centrosome</location>
    </subcellularLocation>
</comment>
<feature type="compositionally biased region" description="Polar residues" evidence="4">
    <location>
        <begin position="2169"/>
        <end position="2180"/>
    </location>
</feature>
<name>A0A8C5KUJ9_JACJA</name>
<feature type="region of interest" description="Disordered" evidence="4">
    <location>
        <begin position="818"/>
        <end position="839"/>
    </location>
</feature>
<evidence type="ECO:0000256" key="1">
    <source>
        <dbReference type="ARBA" id="ARBA00004300"/>
    </source>
</evidence>
<dbReference type="GO" id="GO:0008017">
    <property type="term" value="F:microtubule binding"/>
    <property type="evidence" value="ECO:0007669"/>
    <property type="project" value="TreeGrafter"/>
</dbReference>
<reference evidence="6" key="1">
    <citation type="submission" date="2025-08" db="UniProtKB">
        <authorList>
            <consortium name="Ensembl"/>
        </authorList>
    </citation>
    <scope>IDENTIFICATION</scope>
</reference>
<dbReference type="Ensembl" id="ENSJJAT00000020548.1">
    <property type="protein sequence ID" value="ENSJJAP00000014054.1"/>
    <property type="gene ID" value="ENSJJAG00000016602.1"/>
</dbReference>
<feature type="region of interest" description="Disordered" evidence="4">
    <location>
        <begin position="2115"/>
        <end position="2139"/>
    </location>
</feature>
<feature type="compositionally biased region" description="Basic and acidic residues" evidence="4">
    <location>
        <begin position="2374"/>
        <end position="2400"/>
    </location>
</feature>
<dbReference type="OMA" id="PYSQRDQ"/>
<evidence type="ECO:0000256" key="3">
    <source>
        <dbReference type="ARBA" id="ARBA00023212"/>
    </source>
</evidence>
<feature type="compositionally biased region" description="Low complexity" evidence="4">
    <location>
        <begin position="881"/>
        <end position="892"/>
    </location>
</feature>
<feature type="compositionally biased region" description="Basic and acidic residues" evidence="4">
    <location>
        <begin position="26"/>
        <end position="38"/>
    </location>
</feature>
<gene>
    <name evidence="6" type="primary">Alms1</name>
</gene>
<feature type="compositionally biased region" description="Polar residues" evidence="4">
    <location>
        <begin position="2115"/>
        <end position="2132"/>
    </location>
</feature>
<dbReference type="PANTHER" id="PTHR21553:SF22">
    <property type="entry name" value="CENTROSOME-ASSOCIATED PROTEIN ALMS1"/>
    <property type="match status" value="1"/>
</dbReference>
<evidence type="ECO:0000256" key="2">
    <source>
        <dbReference type="ARBA" id="ARBA00022490"/>
    </source>
</evidence>
<dbReference type="GO" id="GO:0046599">
    <property type="term" value="P:regulation of centriole replication"/>
    <property type="evidence" value="ECO:0007669"/>
    <property type="project" value="TreeGrafter"/>
</dbReference>
<feature type="compositionally biased region" description="Polar residues" evidence="4">
    <location>
        <begin position="893"/>
        <end position="903"/>
    </location>
</feature>
<feature type="region of interest" description="Disordered" evidence="4">
    <location>
        <begin position="1"/>
        <end position="83"/>
    </location>
</feature>
<keyword evidence="3" id="KW-0206">Cytoskeleton</keyword>
<keyword evidence="7" id="KW-1185">Reference proteome</keyword>
<feature type="region of interest" description="Disordered" evidence="4">
    <location>
        <begin position="2374"/>
        <end position="2406"/>
    </location>
</feature>
<feature type="region of interest" description="Disordered" evidence="4">
    <location>
        <begin position="100"/>
        <end position="127"/>
    </location>
</feature>
<reference evidence="6" key="2">
    <citation type="submission" date="2025-09" db="UniProtKB">
        <authorList>
            <consortium name="Ensembl"/>
        </authorList>
    </citation>
    <scope>IDENTIFICATION</scope>
</reference>
<feature type="region of interest" description="Disordered" evidence="4">
    <location>
        <begin position="479"/>
        <end position="509"/>
    </location>
</feature>
<feature type="region of interest" description="Disordered" evidence="4">
    <location>
        <begin position="524"/>
        <end position="556"/>
    </location>
</feature>
<dbReference type="GO" id="GO:0005813">
    <property type="term" value="C:centrosome"/>
    <property type="evidence" value="ECO:0007669"/>
    <property type="project" value="UniProtKB-SubCell"/>
</dbReference>
<dbReference type="Pfam" id="PF15309">
    <property type="entry name" value="ALMS_motif"/>
    <property type="match status" value="1"/>
</dbReference>
<feature type="compositionally biased region" description="Polar residues" evidence="4">
    <location>
        <begin position="657"/>
        <end position="675"/>
    </location>
</feature>
<dbReference type="Proteomes" id="UP000694385">
    <property type="component" value="Unassembled WGS sequence"/>
</dbReference>
<evidence type="ECO:0000313" key="7">
    <source>
        <dbReference type="Proteomes" id="UP000694385"/>
    </source>
</evidence>
<feature type="compositionally biased region" description="Polar residues" evidence="4">
    <location>
        <begin position="525"/>
        <end position="539"/>
    </location>
</feature>
<feature type="compositionally biased region" description="Basic and acidic residues" evidence="4">
    <location>
        <begin position="604"/>
        <end position="617"/>
    </location>
</feature>
<feature type="region of interest" description="Disordered" evidence="4">
    <location>
        <begin position="742"/>
        <end position="768"/>
    </location>
</feature>